<feature type="region of interest" description="Disordered" evidence="8">
    <location>
        <begin position="1"/>
        <end position="23"/>
    </location>
</feature>
<dbReference type="GO" id="GO:0005886">
    <property type="term" value="C:plasma membrane"/>
    <property type="evidence" value="ECO:0007669"/>
    <property type="project" value="UniProtKB-SubCell"/>
</dbReference>
<evidence type="ECO:0000256" key="4">
    <source>
        <dbReference type="ARBA" id="ARBA00022475"/>
    </source>
</evidence>
<evidence type="ECO:0000313" key="10">
    <source>
        <dbReference type="EMBL" id="MBM9476417.1"/>
    </source>
</evidence>
<evidence type="ECO:0000256" key="6">
    <source>
        <dbReference type="ARBA" id="ARBA00022989"/>
    </source>
</evidence>
<dbReference type="PANTHER" id="PTHR21716:SF53">
    <property type="entry name" value="PERMEASE PERM-RELATED"/>
    <property type="match status" value="1"/>
</dbReference>
<comment type="caution">
    <text evidence="10">The sequence shown here is derived from an EMBL/GenBank/DDBJ whole genome shotgun (WGS) entry which is preliminary data.</text>
</comment>
<evidence type="ECO:0000256" key="8">
    <source>
        <dbReference type="SAM" id="MobiDB-lite"/>
    </source>
</evidence>
<reference evidence="10" key="1">
    <citation type="submission" date="2021-01" db="EMBL/GenBank/DDBJ databases">
        <title>KCTC 19127 draft genome.</title>
        <authorList>
            <person name="An D."/>
        </authorList>
    </citation>
    <scope>NUCLEOTIDE SEQUENCE</scope>
    <source>
        <strain evidence="10">KCTC 19127</strain>
    </source>
</reference>
<evidence type="ECO:0000256" key="2">
    <source>
        <dbReference type="ARBA" id="ARBA00009773"/>
    </source>
</evidence>
<dbReference type="GO" id="GO:0055085">
    <property type="term" value="P:transmembrane transport"/>
    <property type="evidence" value="ECO:0007669"/>
    <property type="project" value="TreeGrafter"/>
</dbReference>
<evidence type="ECO:0000256" key="7">
    <source>
        <dbReference type="ARBA" id="ARBA00023136"/>
    </source>
</evidence>
<dbReference type="AlphaFoldDB" id="A0A939C5Q0"/>
<name>A0A939C5Q0_9ACTN</name>
<organism evidence="10 11">
    <name type="scientific">Nakamurella flavida</name>
    <dbReference type="NCBI Taxonomy" id="363630"/>
    <lineage>
        <taxon>Bacteria</taxon>
        <taxon>Bacillati</taxon>
        <taxon>Actinomycetota</taxon>
        <taxon>Actinomycetes</taxon>
        <taxon>Nakamurellales</taxon>
        <taxon>Nakamurellaceae</taxon>
        <taxon>Nakamurella</taxon>
    </lineage>
</organism>
<feature type="transmembrane region" description="Helical" evidence="9">
    <location>
        <begin position="236"/>
        <end position="260"/>
    </location>
</feature>
<keyword evidence="4" id="KW-1003">Cell membrane</keyword>
<proteinExistence type="inferred from homology"/>
<keyword evidence="6 9" id="KW-1133">Transmembrane helix</keyword>
<keyword evidence="5 9" id="KW-0812">Transmembrane</keyword>
<gene>
    <name evidence="10" type="ORF">JL107_08195</name>
</gene>
<keyword evidence="11" id="KW-1185">Reference proteome</keyword>
<evidence type="ECO:0000313" key="11">
    <source>
        <dbReference type="Proteomes" id="UP000663801"/>
    </source>
</evidence>
<feature type="transmembrane region" description="Helical" evidence="9">
    <location>
        <begin position="266"/>
        <end position="291"/>
    </location>
</feature>
<dbReference type="EMBL" id="JAERWL010000007">
    <property type="protein sequence ID" value="MBM9476417.1"/>
    <property type="molecule type" value="Genomic_DNA"/>
</dbReference>
<evidence type="ECO:0000256" key="3">
    <source>
        <dbReference type="ARBA" id="ARBA00022448"/>
    </source>
</evidence>
<feature type="transmembrane region" description="Helical" evidence="9">
    <location>
        <begin position="334"/>
        <end position="359"/>
    </location>
</feature>
<dbReference type="Proteomes" id="UP000663801">
    <property type="component" value="Unassembled WGS sequence"/>
</dbReference>
<feature type="transmembrane region" description="Helical" evidence="9">
    <location>
        <begin position="94"/>
        <end position="116"/>
    </location>
</feature>
<feature type="region of interest" description="Disordered" evidence="8">
    <location>
        <begin position="377"/>
        <end position="413"/>
    </location>
</feature>
<dbReference type="Pfam" id="PF01594">
    <property type="entry name" value="AI-2E_transport"/>
    <property type="match status" value="1"/>
</dbReference>
<sequence length="413" mass="43131">MFGRRSTGGSDTPAPGSGVDLSADDPAARRRLADGVHTSARWTLRLLIIAAGLWVLAQLFAWLWPILLPVLLALVLSSVLWPPVRWMRRKLPPALAAALGLIGLFALIAAAIWLIVPVVTAQAQPLANQASAGLASLQTWLSEPPFNLDDKGLGDLISQATSYLQDNAQTIATTALTSLAAIGSLLVTVVLALILTFFMLKDGPKFLPWLERWVGVRTGYHLDEVAGRVWSALAQYIWSQAAVAAVDGIFIGLGVFLLGVPLALPIGVITFLGGFIPIVGAFVAGGVAVLVALVSNGVWTAFFVLLVVLAVQQIEGNVLQPILVGKTLKLNAAVVIAGVTAGGSLFGIIGAFLAVPVIATSIVIAQYLRSQVVDEAPPPVGTLDPDEAPDDQPALDASPTGEQAREAASSHDG</sequence>
<dbReference type="InterPro" id="IPR002549">
    <property type="entry name" value="AI-2E-like"/>
</dbReference>
<feature type="compositionally biased region" description="Basic and acidic residues" evidence="8">
    <location>
        <begin position="403"/>
        <end position="413"/>
    </location>
</feature>
<dbReference type="RefSeq" id="WP_205256529.1">
    <property type="nucleotide sequence ID" value="NZ_BAAAPV010000001.1"/>
</dbReference>
<evidence type="ECO:0000256" key="1">
    <source>
        <dbReference type="ARBA" id="ARBA00004651"/>
    </source>
</evidence>
<keyword evidence="7 9" id="KW-0472">Membrane</keyword>
<comment type="similarity">
    <text evidence="2">Belongs to the autoinducer-2 exporter (AI-2E) (TC 2.A.86) family.</text>
</comment>
<evidence type="ECO:0000256" key="9">
    <source>
        <dbReference type="SAM" id="Phobius"/>
    </source>
</evidence>
<dbReference type="PANTHER" id="PTHR21716">
    <property type="entry name" value="TRANSMEMBRANE PROTEIN"/>
    <property type="match status" value="1"/>
</dbReference>
<feature type="transmembrane region" description="Helical" evidence="9">
    <location>
        <begin position="179"/>
        <end position="200"/>
    </location>
</feature>
<comment type="subcellular location">
    <subcellularLocation>
        <location evidence="1">Cell membrane</location>
        <topology evidence="1">Multi-pass membrane protein</topology>
    </subcellularLocation>
</comment>
<protein>
    <submittedName>
        <fullName evidence="10">AI-2E family transporter</fullName>
    </submittedName>
</protein>
<keyword evidence="3" id="KW-0813">Transport</keyword>
<evidence type="ECO:0000256" key="5">
    <source>
        <dbReference type="ARBA" id="ARBA00022692"/>
    </source>
</evidence>
<accession>A0A939C5Q0</accession>
<feature type="transmembrane region" description="Helical" evidence="9">
    <location>
        <begin position="298"/>
        <end position="314"/>
    </location>
</feature>